<dbReference type="Proteomes" id="UP001501195">
    <property type="component" value="Unassembled WGS sequence"/>
</dbReference>
<keyword evidence="1" id="KW-0472">Membrane</keyword>
<feature type="transmembrane region" description="Helical" evidence="1">
    <location>
        <begin position="92"/>
        <end position="111"/>
    </location>
</feature>
<protein>
    <submittedName>
        <fullName evidence="2">Uncharacterized protein</fullName>
    </submittedName>
</protein>
<feature type="transmembrane region" description="Helical" evidence="1">
    <location>
        <begin position="33"/>
        <end position="51"/>
    </location>
</feature>
<feature type="transmembrane region" description="Helical" evidence="1">
    <location>
        <begin position="147"/>
        <end position="167"/>
    </location>
</feature>
<feature type="transmembrane region" description="Helical" evidence="1">
    <location>
        <begin position="118"/>
        <end position="141"/>
    </location>
</feature>
<feature type="transmembrane region" description="Helical" evidence="1">
    <location>
        <begin position="60"/>
        <end position="80"/>
    </location>
</feature>
<name>A0ABP9HNE4_9ACTN</name>
<keyword evidence="1" id="KW-1133">Transmembrane helix</keyword>
<evidence type="ECO:0000313" key="2">
    <source>
        <dbReference type="EMBL" id="GAA4974983.1"/>
    </source>
</evidence>
<evidence type="ECO:0000313" key="3">
    <source>
        <dbReference type="Proteomes" id="UP001501195"/>
    </source>
</evidence>
<keyword evidence="3" id="KW-1185">Reference proteome</keyword>
<sequence>MTGTELHSGNSAGPADTPADGFGAGAVRWWRRLAGAGVVSLLALGFGVLAIDDLDRDGRVWALLVLACTYTGVLVSRFVSGSARGGALVARHAAAGTALGLVLALVLTVAFPGSPELFVLWAVICLPSGALVGAGAAAAALLVPQRAAAVVAVAGVLAAGALAYLAFRPLAPHDLFAVEPTEQVAAAGGAGGLAERTREAVERIGAGGDLRTATTWETVASQVSTGLGDAQAHLRFTPAEDLPTSALTGERVRLITVEVRGQDSACVIVDVDAARVADDACRDLDLTR</sequence>
<dbReference type="RefSeq" id="WP_345711830.1">
    <property type="nucleotide sequence ID" value="NZ_BAABIL010000200.1"/>
</dbReference>
<reference evidence="3" key="1">
    <citation type="journal article" date="2019" name="Int. J. Syst. Evol. Microbiol.">
        <title>The Global Catalogue of Microorganisms (GCM) 10K type strain sequencing project: providing services to taxonomists for standard genome sequencing and annotation.</title>
        <authorList>
            <consortium name="The Broad Institute Genomics Platform"/>
            <consortium name="The Broad Institute Genome Sequencing Center for Infectious Disease"/>
            <person name="Wu L."/>
            <person name="Ma J."/>
        </authorList>
    </citation>
    <scope>NUCLEOTIDE SEQUENCE [LARGE SCALE GENOMIC DNA]</scope>
    <source>
        <strain evidence="3">JCM 18126</strain>
    </source>
</reference>
<accession>A0ABP9HNE4</accession>
<comment type="caution">
    <text evidence="2">The sequence shown here is derived from an EMBL/GenBank/DDBJ whole genome shotgun (WGS) entry which is preliminary data.</text>
</comment>
<dbReference type="EMBL" id="BAABIL010000200">
    <property type="protein sequence ID" value="GAA4974983.1"/>
    <property type="molecule type" value="Genomic_DNA"/>
</dbReference>
<organism evidence="2 3">
    <name type="scientific">Kineococcus glutinatus</name>
    <dbReference type="NCBI Taxonomy" id="1070872"/>
    <lineage>
        <taxon>Bacteria</taxon>
        <taxon>Bacillati</taxon>
        <taxon>Actinomycetota</taxon>
        <taxon>Actinomycetes</taxon>
        <taxon>Kineosporiales</taxon>
        <taxon>Kineosporiaceae</taxon>
        <taxon>Kineococcus</taxon>
    </lineage>
</organism>
<keyword evidence="1" id="KW-0812">Transmembrane</keyword>
<evidence type="ECO:0000256" key="1">
    <source>
        <dbReference type="SAM" id="Phobius"/>
    </source>
</evidence>
<gene>
    <name evidence="2" type="ORF">GCM10023225_15090</name>
</gene>
<proteinExistence type="predicted"/>